<keyword evidence="2" id="KW-0238">DNA-binding</keyword>
<proteinExistence type="predicted"/>
<dbReference type="InterPro" id="IPR010982">
    <property type="entry name" value="Lambda_DNA-bd_dom_sf"/>
</dbReference>
<dbReference type="Gene3D" id="1.10.260.40">
    <property type="entry name" value="lambda repressor-like DNA-binding domains"/>
    <property type="match status" value="1"/>
</dbReference>
<dbReference type="FunFam" id="1.10.260.40:FF:000002">
    <property type="entry name" value="HTH-type transcriptional repressor PurR"/>
    <property type="match status" value="1"/>
</dbReference>
<keyword evidence="6" id="KW-1185">Reference proteome</keyword>
<keyword evidence="1" id="KW-0805">Transcription regulation</keyword>
<organism evidence="5 6">
    <name type="scientific">Tepidanaerobacter acetatoxydans (strain DSM 21804 / JCM 16047 / Re1)</name>
    <dbReference type="NCBI Taxonomy" id="1209989"/>
    <lineage>
        <taxon>Bacteria</taxon>
        <taxon>Bacillati</taxon>
        <taxon>Bacillota</taxon>
        <taxon>Clostridia</taxon>
        <taxon>Thermosediminibacterales</taxon>
        <taxon>Tepidanaerobacteraceae</taxon>
        <taxon>Tepidanaerobacter</taxon>
    </lineage>
</organism>
<dbReference type="CDD" id="cd06267">
    <property type="entry name" value="PBP1_LacI_sugar_binding-like"/>
    <property type="match status" value="1"/>
</dbReference>
<evidence type="ECO:0000313" key="6">
    <source>
        <dbReference type="Proteomes" id="UP000010802"/>
    </source>
</evidence>
<dbReference type="Gene3D" id="3.40.50.2300">
    <property type="match status" value="2"/>
</dbReference>
<dbReference type="KEGG" id="tae:TepiRe1_0704"/>
<dbReference type="AlphaFoldDB" id="F4LW60"/>
<dbReference type="HOGENOM" id="CLU_037628_6_1_9"/>
<dbReference type="InterPro" id="IPR028082">
    <property type="entry name" value="Peripla_BP_I"/>
</dbReference>
<dbReference type="Pfam" id="PF00356">
    <property type="entry name" value="LacI"/>
    <property type="match status" value="1"/>
</dbReference>
<feature type="domain" description="HTH lacI-type" evidence="4">
    <location>
        <begin position="3"/>
        <end position="57"/>
    </location>
</feature>
<dbReference type="RefSeq" id="WP_013777759.1">
    <property type="nucleotide sequence ID" value="NC_015519.1"/>
</dbReference>
<dbReference type="InterPro" id="IPR046335">
    <property type="entry name" value="LacI/GalR-like_sensor"/>
</dbReference>
<keyword evidence="3" id="KW-0804">Transcription</keyword>
<evidence type="ECO:0000259" key="4">
    <source>
        <dbReference type="PROSITE" id="PS50932"/>
    </source>
</evidence>
<evidence type="ECO:0000313" key="5">
    <source>
        <dbReference type="EMBL" id="CDI40457.1"/>
    </source>
</evidence>
<sequence>MSVTIYDVAKKAGVSIATVSRVLNKSSAVSDRTRRQVEEAIKELNYAPNFIASALTKKSTLTLGLLIPDITNPFFSELARGVEDASNDFGFNIIICNTDYSLEKEATYISLLKQKSVDGFIISTAYYNDKNIIELLKDNVPLVLLGRDIDCSEEYPMDAVVSDNIKGGYIATKHLIDLGHEKIACLLGPAKIKVNLEREKGYLKAMKEAKLKVYKEILTHGDFKLEFGYKEALRIFKGSIRPTAFVTGNDLTALGVMRALKTIGLSVPRDVSVVGYDNIILAEMSDPPLTTVNQQMQKMGYLATELLIKRIKGERNAGKKVVLDINLVVRKSTSKVPSTN</sequence>
<dbReference type="PANTHER" id="PTHR30146">
    <property type="entry name" value="LACI-RELATED TRANSCRIPTIONAL REPRESSOR"/>
    <property type="match status" value="1"/>
</dbReference>
<dbReference type="CDD" id="cd01392">
    <property type="entry name" value="HTH_LacI"/>
    <property type="match status" value="1"/>
</dbReference>
<dbReference type="EMBL" id="HF563609">
    <property type="protein sequence ID" value="CDI40457.1"/>
    <property type="molecule type" value="Genomic_DNA"/>
</dbReference>
<evidence type="ECO:0000256" key="3">
    <source>
        <dbReference type="ARBA" id="ARBA00023163"/>
    </source>
</evidence>
<dbReference type="KEGG" id="tep:TepRe1_0648"/>
<dbReference type="PROSITE" id="PS00356">
    <property type="entry name" value="HTH_LACI_1"/>
    <property type="match status" value="1"/>
</dbReference>
<dbReference type="eggNOG" id="COG1609">
    <property type="taxonomic scope" value="Bacteria"/>
</dbReference>
<dbReference type="Proteomes" id="UP000010802">
    <property type="component" value="Chromosome"/>
</dbReference>
<dbReference type="GO" id="GO:0003700">
    <property type="term" value="F:DNA-binding transcription factor activity"/>
    <property type="evidence" value="ECO:0007669"/>
    <property type="project" value="TreeGrafter"/>
</dbReference>
<dbReference type="Pfam" id="PF13377">
    <property type="entry name" value="Peripla_BP_3"/>
    <property type="match status" value="1"/>
</dbReference>
<dbReference type="GO" id="GO:0000976">
    <property type="term" value="F:transcription cis-regulatory region binding"/>
    <property type="evidence" value="ECO:0007669"/>
    <property type="project" value="TreeGrafter"/>
</dbReference>
<dbReference type="PANTHER" id="PTHR30146:SF109">
    <property type="entry name" value="HTH-TYPE TRANSCRIPTIONAL REGULATOR GALS"/>
    <property type="match status" value="1"/>
</dbReference>
<dbReference type="PRINTS" id="PR00036">
    <property type="entry name" value="HTHLACI"/>
</dbReference>
<protein>
    <submittedName>
        <fullName evidence="5">HTH-type transcriptional regulator DegA</fullName>
    </submittedName>
</protein>
<dbReference type="SMART" id="SM00354">
    <property type="entry name" value="HTH_LACI"/>
    <property type="match status" value="1"/>
</dbReference>
<reference evidence="6" key="1">
    <citation type="journal article" date="2013" name="Genome Announc.">
        <title>First genome sequence of a syntrophic acetate-oxidizing bacterium, Tepidanaerobacter acetatoxydans strain Re1.</title>
        <authorList>
            <person name="Manzoor S."/>
            <person name="Bongcam-Rudloff E."/>
            <person name="Schnurer A."/>
            <person name="Muller B."/>
        </authorList>
    </citation>
    <scope>NUCLEOTIDE SEQUENCE [LARGE SCALE GENOMIC DNA]</scope>
    <source>
        <strain evidence="6">Re1</strain>
    </source>
</reference>
<dbReference type="InterPro" id="IPR000843">
    <property type="entry name" value="HTH_LacI"/>
</dbReference>
<gene>
    <name evidence="5" type="primary">degA</name>
    <name evidence="5" type="ordered locus">TEPIRE1_0704</name>
</gene>
<dbReference type="STRING" id="1209989.TepRe1_0648"/>
<dbReference type="SUPFAM" id="SSF53822">
    <property type="entry name" value="Periplasmic binding protein-like I"/>
    <property type="match status" value="1"/>
</dbReference>
<dbReference type="OrthoDB" id="9784962at2"/>
<dbReference type="SUPFAM" id="SSF47413">
    <property type="entry name" value="lambda repressor-like DNA-binding domains"/>
    <property type="match status" value="1"/>
</dbReference>
<evidence type="ECO:0000256" key="1">
    <source>
        <dbReference type="ARBA" id="ARBA00023015"/>
    </source>
</evidence>
<accession>F4LW60</accession>
<name>F4LW60_TEPAE</name>
<evidence type="ECO:0000256" key="2">
    <source>
        <dbReference type="ARBA" id="ARBA00023125"/>
    </source>
</evidence>
<dbReference type="PROSITE" id="PS50932">
    <property type="entry name" value="HTH_LACI_2"/>
    <property type="match status" value="1"/>
</dbReference>